<dbReference type="GO" id="GO:0006511">
    <property type="term" value="P:ubiquitin-dependent protein catabolic process"/>
    <property type="evidence" value="ECO:0007669"/>
    <property type="project" value="TreeGrafter"/>
</dbReference>
<name>A0A9P8P7K4_9ASCO</name>
<dbReference type="SUPFAM" id="SSF48371">
    <property type="entry name" value="ARM repeat"/>
    <property type="match status" value="1"/>
</dbReference>
<dbReference type="Pfam" id="PF14377">
    <property type="entry name" value="UBM"/>
    <property type="match status" value="2"/>
</dbReference>
<evidence type="ECO:0000256" key="7">
    <source>
        <dbReference type="ARBA" id="ARBA00022786"/>
    </source>
</evidence>
<feature type="compositionally biased region" description="Basic and acidic residues" evidence="13">
    <location>
        <begin position="2364"/>
        <end position="2374"/>
    </location>
</feature>
<evidence type="ECO:0000259" key="14">
    <source>
        <dbReference type="PROSITE" id="PS50237"/>
    </source>
</evidence>
<proteinExistence type="inferred from homology"/>
<reference evidence="15" key="2">
    <citation type="submission" date="2021-01" db="EMBL/GenBank/DDBJ databases">
        <authorList>
            <person name="Schikora-Tamarit M.A."/>
        </authorList>
    </citation>
    <scope>NUCLEOTIDE SEQUENCE</scope>
    <source>
        <strain evidence="15">CBS6341</strain>
    </source>
</reference>
<feature type="region of interest" description="Disordered" evidence="13">
    <location>
        <begin position="1955"/>
        <end position="2133"/>
    </location>
</feature>
<evidence type="ECO:0000256" key="5">
    <source>
        <dbReference type="ARBA" id="ARBA00022448"/>
    </source>
</evidence>
<feature type="compositionally biased region" description="Acidic residues" evidence="13">
    <location>
        <begin position="1993"/>
        <end position="2014"/>
    </location>
</feature>
<evidence type="ECO:0000256" key="4">
    <source>
        <dbReference type="ARBA" id="ARBA00012485"/>
    </source>
</evidence>
<reference evidence="15" key="1">
    <citation type="journal article" date="2021" name="Open Biol.">
        <title>Shared evolutionary footprints suggest mitochondrial oxidative damage underlies multiple complex I losses in fungi.</title>
        <authorList>
            <person name="Schikora-Tamarit M.A."/>
            <person name="Marcet-Houben M."/>
            <person name="Nosek J."/>
            <person name="Gabaldon T."/>
        </authorList>
    </citation>
    <scope>NUCLEOTIDE SEQUENCE</scope>
    <source>
        <strain evidence="15">CBS6341</strain>
    </source>
</reference>
<sequence>MIITKKEEKYTEEIAVPLKELINKIIESTDSDLPHVLKANLKWDTSKSSLMSWISVLNKFDSILESITKKYDLQGLYSKPVLLNDDDRKLTIAIVDFIALLLENSTNKSLFSSAHRLNDLLKSPTNDLIISILKVFVILGKKFSIKSMKRTFVATRKVSDRLYPFALILPASTLTANTGTNDNFGLIDFIKDEPYTPKKWKHLELIYYPTAEESNLDHYNLDAFHDQNLLETPRGDSSPSAKKSKNSNVTPSPKKRKSHSAETTKVETLNKLSALFISEEDIKRLSLQEIIEIGINRLPPKYWFRLGLRAMMAKAFSDETPESLKLRKDLVVMKLLSIGLLISVNNEFEVSSRVFEADPTLLATLSDLVDLHKEIPVDVRLAAAQALDCISALKTWSSDIVKHFGGSVSHGLLYQNLRQITKAIRDSSPTVDETFNLTFFNIITNLVETKSLSIVLVSAGIIQQFSELLTLQTDFKKSTAAAIQFLDSVVCSNPDNILLFREANGFTKLIEAIRYEVDFALENPGYGGGAPKLSITYFSISFKQANLIRVLLKFVQHLIQKESGDRVRNLFDSPLLKYINKILINVPTFGYTLVTAAINIFCEIIHNEPTAYPILKESGTIDILVNNFESFFGKSAELLTSLPNIIGAISLNNEGLESIKSVNLIKKFFKIFRNNSFAKALVQDDGSDVLAGSIDELARHYPAYKPLITEEVISLINEIPEFAAKNLPTPEIYTSNKTRSFYHSDDEEVIDDEEGAKSIDSCESIDEVYILENASVFLGNLIQLSNAWVSLMDVISFEKWLPLITLVNSPFDYPYSNCMYPINGALKYFDDEKRDYAPRILVNEISKQVSELEDYYTSNEKSSLFQKYDGQKDASNFLLNRLISVNNILFAFVDIYCNPSALSVTRVDQLAKLFSDEKGVSLLRKLGKLLERVSYEEHLIRTSAPAIVAEETNLTQYDEGFPPLKINFNEKKEEPRQDKTSARFKNTLQIRFLNQRIHSSIAVIFNTLLMLPTTARQDFTLDSYRGFTVLISDEITKIFVSFLDSSVCADPPFYLLLLYTIHYCLSEPTSDKVLTLGAIMFMQNGGFLREKKLLTTFWNQIKDLDRGKIDDLKKVNYVIDTKEGITYGIVIHILVLLNKISSYESLMTINHSPQFYEGNLSGSLSINANNLCSSFVVQSRILCFGVLSSILNEEGMGSIDEDVYLPDVVVFELVKLAKNIYSLSGERNLNQSDGTLFQINWKSAKNPRSRIEYLISLGFEEKDANFIVSQANGDLTILQHDDRPSDFEDVEKWDRLCQDAKNSPYLPPNQEIVDSQYQNYHTLSELEDLRQMKADFILDQYLLIAQHYEKSVNAIGEFLISSFLVNPKYNISSFEVNILHTILDFIYSFEIPDRDSKELSSMLHLFGLLVKNESVFFGCHSSLESYASQIIESLKPEYANHDWFAKSLYGLQRIVAGSDLMDIGKPTVGALIPLPKSIPVSFQLNQALKDKLFDVLLSIDEITSYWTALDVTRLLFSYAKVPEYSRRIVSSGIINKIVKRMTPTKTDRPDRDFSLQASFIVLLRRCYETKDVLQNIVIREINKQFSSKSKKDNAKDRVRELQSVLRDSSGVVLRAPELFIQEISKRARFAEFSEPLRNLSCRLVDVAEDVEMVDSDHFDRNEKSVNSGNTPSLADNQTGIVHLLLTELMSAVKNDWLSDPPLTDDEKKEKDKEDAKHEIPKISRVDVHKNSNCSYIIYLLKILVELLSSYKQSKLEFLTFSKKILFQSSKLDQPKPRSTALNFFLHQLIIGPSRELNESEKPRRKAVYELASKVVIAFISTIDSAELKVDPKNVDPDMIFIRKFTVDTMHRVIKEVNASPPNIKARYDKLVSLCTVLQSLLKTSRDRLVDPSTVEFDDYHMAKTIIESSLTNTLSSVLADIDLNYADYFFVLESITGILNGLGLIKTTHQELFRDSQPVNGADEEEVEEDENDYKEETPDLFRNSTLGMYDVAEIDDEEDFEDNDELSSSDDEIGSSNSIEIVYSDDEGGSIINSDEGELIADDEDDDEDNEMEEDSDDFGEEEEEVGVEGDTELDDDDDDDGIDDEIESIQEVESGDYDLNSNASSGDDESVSGDGGYLEDEGSDDFYDGEIQSEDEYPSSIDSQLENIFDSISDDEEITNDARVDHRNHRMLNSNLTGDNNDVQIVEIESEDEEDYESVVNDSEEETALQQILDTFRRGARPGVRGRHHNRGNAGRIQDPRRLLANLESSLNINSGLNPLARRRGIDARSIPAFESFSNVTGFRRIMENRQNPPELTLKSTRERYNEVASSLYNKSIDSLRPLVTIVNNIYLPSREIYEAKRKEDEERQQQEEEILRKKRLEEEEEVEKRQQEQLQNTANSPEDVTNCTEDIPVRDPIYVTVGDREVDISGTDIDPEFFEALPDDMREEVLTQHIRERRAEATEAGSSNRELDPEFLNALPDNIREDILQQEAITRRLSSARSSIQSQAQTHIDNEDSQNTSSEPAKDTKGKHKVFFTPLVDKYGVASLIRFVFIPQSFHGRRSLYQLLGQLSINKQTRTEVLGMLLFILKEGIHDQTSLERAFNQISAKARAPINSSTLQTTKFGTPRTPSTPAQVNLRTHGENFNHFPSRATPFIVASQVLEALQFLLESDPQLRYYFLTENEGYQIKKLGSAKKLNSYKQTKYPLNSLLDLLGYSVKEKSGLMDLLSRIIQITTRPLNALKRAQEETESAGAKKKIELPNVLDSSLRNIVTILISDDCSSRTFQQTLSAMQNLLVIKSGRSVFSSELSKYASTLGVSLVQDLKELIAVLEASQDVTDFEADVMAKFTSSSSDQSKLLKVLTALDYLFTSDERTKKEELENNDVLPIHQNRELTKIYYESDLGTLWGALSDTLNLFESNRYITHVASTLLPLIEALMVVCKHSKVKELEAKDVLKYENKKCDFANEPIESLFFSFTDTHKKILNQMVRSNSKLMSGPFGMLVRNPRVLEFDNKKNYFDRKLHSEELEKTTLNISVRRDQVFLDSFRSLFFKSKEEFRNSKLEISFKGEAGVDAGGVTREWYQVLSRQMFNPDYALFLPVASDKTTFHPNRTSGVNPEHLSFFKFIGRVIGKAIFDNCFLDCHFSRDVYKSILGRSVSLKDLETIDLDYYKSLMWMLENDITDIIIETFSVDTDDYGEVKTIDLVPDGREISVTEENKHDYVRLVVEYRLQKSVKEQVDNFLQGFHEIIPKDLISIFDEQELELLISGLPDIDVDDWKNNTVYVNYTPSSQEISYFWRAVRSFDKEERAKLLQFATGTSKVPLNGFKELEGSNGSTKFSIHKDFGSTERLPSSHTCFNQIDLPAYDSYETLRGSLLLAITEGHEGFGLA</sequence>
<dbReference type="Pfam" id="PF06025">
    <property type="entry name" value="DUF913"/>
    <property type="match status" value="1"/>
</dbReference>
<dbReference type="InterPro" id="IPR025527">
    <property type="entry name" value="HUWE1/Rev1_UBM"/>
</dbReference>
<feature type="active site" description="Glycyl thioester intermediate" evidence="12">
    <location>
        <position position="3339"/>
    </location>
</feature>
<dbReference type="EC" id="2.3.2.26" evidence="4"/>
<evidence type="ECO:0000256" key="6">
    <source>
        <dbReference type="ARBA" id="ARBA00022679"/>
    </source>
</evidence>
<evidence type="ECO:0000256" key="2">
    <source>
        <dbReference type="ARBA" id="ARBA00004123"/>
    </source>
</evidence>
<evidence type="ECO:0000256" key="10">
    <source>
        <dbReference type="ARBA" id="ARBA00034494"/>
    </source>
</evidence>
<dbReference type="Proteomes" id="UP000769528">
    <property type="component" value="Unassembled WGS sequence"/>
</dbReference>
<dbReference type="FunFam" id="3.30.2160.10:FF:000001">
    <property type="entry name" value="E3 ubiquitin-protein ligase NEDD4-like"/>
    <property type="match status" value="1"/>
</dbReference>
<feature type="compositionally biased region" description="Acidic residues" evidence="13">
    <location>
        <begin position="2108"/>
        <end position="2133"/>
    </location>
</feature>
<dbReference type="Pfam" id="PF00632">
    <property type="entry name" value="HECT"/>
    <property type="match status" value="1"/>
</dbReference>
<comment type="caution">
    <text evidence="15">The sequence shown here is derived from an EMBL/GenBank/DDBJ whole genome shotgun (WGS) entry which is preliminary data.</text>
</comment>
<dbReference type="InterPro" id="IPR000569">
    <property type="entry name" value="HECT_dom"/>
</dbReference>
<feature type="compositionally biased region" description="Polar residues" evidence="13">
    <location>
        <begin position="2379"/>
        <end position="2391"/>
    </location>
</feature>
<dbReference type="Gene3D" id="3.30.2160.10">
    <property type="entry name" value="Hect, E3 ligase catalytic domain"/>
    <property type="match status" value="1"/>
</dbReference>
<keyword evidence="7 12" id="KW-0833">Ubl conjugation pathway</keyword>
<dbReference type="GO" id="GO:0000209">
    <property type="term" value="P:protein polyubiquitination"/>
    <property type="evidence" value="ECO:0007669"/>
    <property type="project" value="TreeGrafter"/>
</dbReference>
<evidence type="ECO:0000313" key="16">
    <source>
        <dbReference type="Proteomes" id="UP000769528"/>
    </source>
</evidence>
<evidence type="ECO:0000256" key="3">
    <source>
        <dbReference type="ARBA" id="ARBA00004906"/>
    </source>
</evidence>
<dbReference type="CDD" id="cd00078">
    <property type="entry name" value="HECTc"/>
    <property type="match status" value="1"/>
</dbReference>
<dbReference type="OrthoDB" id="8068875at2759"/>
<dbReference type="FunFam" id="3.30.2410.10:FF:000004">
    <property type="entry name" value="E3 ubiquitin-protein ligase HUWE1, variant"/>
    <property type="match status" value="1"/>
</dbReference>
<dbReference type="Gene3D" id="1.25.10.10">
    <property type="entry name" value="Leucine-rich Repeat Variant"/>
    <property type="match status" value="1"/>
</dbReference>
<dbReference type="PANTHER" id="PTHR11254:SF67">
    <property type="entry name" value="E3 UBIQUITIN-PROTEIN LIGASE HUWE1"/>
    <property type="match status" value="1"/>
</dbReference>
<evidence type="ECO:0000256" key="12">
    <source>
        <dbReference type="PROSITE-ProRule" id="PRU00104"/>
    </source>
</evidence>
<keyword evidence="8" id="KW-0509">mRNA transport</keyword>
<evidence type="ECO:0000256" key="13">
    <source>
        <dbReference type="SAM" id="MobiDB-lite"/>
    </source>
</evidence>
<evidence type="ECO:0000256" key="1">
    <source>
        <dbReference type="ARBA" id="ARBA00000885"/>
    </source>
</evidence>
<accession>A0A9P8P7K4</accession>
<feature type="compositionally biased region" description="Acidic residues" evidence="13">
    <location>
        <begin position="1962"/>
        <end position="1974"/>
    </location>
</feature>
<keyword evidence="9" id="KW-0539">Nucleus</keyword>
<evidence type="ECO:0000256" key="9">
    <source>
        <dbReference type="ARBA" id="ARBA00023242"/>
    </source>
</evidence>
<feature type="region of interest" description="Disordered" evidence="13">
    <location>
        <begin position="230"/>
        <end position="263"/>
    </location>
</feature>
<protein>
    <recommendedName>
        <fullName evidence="4">HECT-type E3 ubiquitin transferase</fullName>
        <ecNumber evidence="4">2.3.2.26</ecNumber>
    </recommendedName>
    <alternativeName>
        <fullName evidence="11">HECT-type E3 ubiquitin transferase TOM1</fullName>
    </alternativeName>
</protein>
<comment type="similarity">
    <text evidence="10">Belongs to the UPL family. TOM1/PTR1 subfamily.</text>
</comment>
<comment type="subcellular location">
    <subcellularLocation>
        <location evidence="2">Nucleus</location>
    </subcellularLocation>
</comment>
<keyword evidence="6" id="KW-0808">Transferase</keyword>
<dbReference type="SUPFAM" id="SSF56204">
    <property type="entry name" value="Hect, E3 ligase catalytic domain"/>
    <property type="match status" value="1"/>
</dbReference>
<dbReference type="InterPro" id="IPR035983">
    <property type="entry name" value="Hect_E3_ubiquitin_ligase"/>
</dbReference>
<evidence type="ECO:0000256" key="8">
    <source>
        <dbReference type="ARBA" id="ARBA00022816"/>
    </source>
</evidence>
<comment type="pathway">
    <text evidence="3">Protein modification; protein ubiquitination.</text>
</comment>
<dbReference type="FunFam" id="3.90.1750.10:FF:000003">
    <property type="entry name" value="E3 ubiquitin-protein ligase UPL1"/>
    <property type="match status" value="1"/>
</dbReference>
<dbReference type="InterPro" id="IPR010309">
    <property type="entry name" value="E3_Ub_ligase_DUF908"/>
</dbReference>
<dbReference type="InterPro" id="IPR050409">
    <property type="entry name" value="E3_ubiq-protein_ligase"/>
</dbReference>
<dbReference type="InterPro" id="IPR010314">
    <property type="entry name" value="E3_Ub_ligase_DUF913"/>
</dbReference>
<dbReference type="GO" id="GO:0051028">
    <property type="term" value="P:mRNA transport"/>
    <property type="evidence" value="ECO:0007669"/>
    <property type="project" value="UniProtKB-KW"/>
</dbReference>
<dbReference type="Gene3D" id="3.90.1750.10">
    <property type="entry name" value="Hect, E3 ligase catalytic domains"/>
    <property type="match status" value="1"/>
</dbReference>
<keyword evidence="16" id="KW-1185">Reference proteome</keyword>
<feature type="region of interest" description="Disordered" evidence="13">
    <location>
        <begin position="2482"/>
        <end position="2512"/>
    </location>
</feature>
<organism evidence="15 16">
    <name type="scientific">Wickerhamomyces mucosus</name>
    <dbReference type="NCBI Taxonomy" id="1378264"/>
    <lineage>
        <taxon>Eukaryota</taxon>
        <taxon>Fungi</taxon>
        <taxon>Dikarya</taxon>
        <taxon>Ascomycota</taxon>
        <taxon>Saccharomycotina</taxon>
        <taxon>Saccharomycetes</taxon>
        <taxon>Phaffomycetales</taxon>
        <taxon>Wickerhamomycetaceae</taxon>
        <taxon>Wickerhamomyces</taxon>
    </lineage>
</organism>
<dbReference type="GO" id="GO:0005737">
    <property type="term" value="C:cytoplasm"/>
    <property type="evidence" value="ECO:0007669"/>
    <property type="project" value="TreeGrafter"/>
</dbReference>
<feature type="domain" description="HECT" evidence="14">
    <location>
        <begin position="3036"/>
        <end position="3372"/>
    </location>
</feature>
<dbReference type="InterPro" id="IPR011989">
    <property type="entry name" value="ARM-like"/>
</dbReference>
<dbReference type="GO" id="GO:0005634">
    <property type="term" value="C:nucleus"/>
    <property type="evidence" value="ECO:0007669"/>
    <property type="project" value="UniProtKB-SubCell"/>
</dbReference>
<keyword evidence="5" id="KW-0813">Transport</keyword>
<feature type="compositionally biased region" description="Acidic residues" evidence="13">
    <location>
        <begin position="2036"/>
        <end position="2098"/>
    </location>
</feature>
<feature type="region of interest" description="Disordered" evidence="13">
    <location>
        <begin position="2364"/>
        <end position="2392"/>
    </location>
</feature>
<dbReference type="GO" id="GO:0061630">
    <property type="term" value="F:ubiquitin protein ligase activity"/>
    <property type="evidence" value="ECO:0007669"/>
    <property type="project" value="UniProtKB-EC"/>
</dbReference>
<dbReference type="Gene3D" id="3.30.2410.10">
    <property type="entry name" value="Hect, E3 ligase catalytic domain"/>
    <property type="match status" value="1"/>
</dbReference>
<dbReference type="EMBL" id="JAEUBF010001445">
    <property type="protein sequence ID" value="KAH3666429.1"/>
    <property type="molecule type" value="Genomic_DNA"/>
</dbReference>
<evidence type="ECO:0000256" key="11">
    <source>
        <dbReference type="ARBA" id="ARBA00076267"/>
    </source>
</evidence>
<dbReference type="InterPro" id="IPR016024">
    <property type="entry name" value="ARM-type_fold"/>
</dbReference>
<dbReference type="PANTHER" id="PTHR11254">
    <property type="entry name" value="HECT DOMAIN UBIQUITIN-PROTEIN LIGASE"/>
    <property type="match status" value="1"/>
</dbReference>
<evidence type="ECO:0000313" key="15">
    <source>
        <dbReference type="EMBL" id="KAH3666429.1"/>
    </source>
</evidence>
<dbReference type="SMART" id="SM00119">
    <property type="entry name" value="HECTc"/>
    <property type="match status" value="1"/>
</dbReference>
<dbReference type="Pfam" id="PF06012">
    <property type="entry name" value="DUF908"/>
    <property type="match status" value="1"/>
</dbReference>
<feature type="compositionally biased region" description="Low complexity" evidence="13">
    <location>
        <begin position="2482"/>
        <end position="2492"/>
    </location>
</feature>
<gene>
    <name evidence="15" type="ORF">WICMUC_005697</name>
</gene>
<dbReference type="PROSITE" id="PS50237">
    <property type="entry name" value="HECT"/>
    <property type="match status" value="1"/>
</dbReference>
<comment type="catalytic activity">
    <reaction evidence="1">
        <text>S-ubiquitinyl-[E2 ubiquitin-conjugating enzyme]-L-cysteine + [acceptor protein]-L-lysine = [E2 ubiquitin-conjugating enzyme]-L-cysteine + N(6)-ubiquitinyl-[acceptor protein]-L-lysine.</text>
        <dbReference type="EC" id="2.3.2.26"/>
    </reaction>
</comment>